<gene>
    <name evidence="11" type="ORF">LSH36_336g01004</name>
</gene>
<evidence type="ECO:0000313" key="11">
    <source>
        <dbReference type="EMBL" id="KAK2152223.1"/>
    </source>
</evidence>
<evidence type="ECO:0000256" key="6">
    <source>
        <dbReference type="ARBA" id="ARBA00023136"/>
    </source>
</evidence>
<evidence type="ECO:0000256" key="9">
    <source>
        <dbReference type="SAM" id="Phobius"/>
    </source>
</evidence>
<dbReference type="Gene3D" id="1.20.1070.10">
    <property type="entry name" value="Rhodopsin 7-helix transmembrane proteins"/>
    <property type="match status" value="1"/>
</dbReference>
<evidence type="ECO:0000256" key="4">
    <source>
        <dbReference type="ARBA" id="ARBA00022989"/>
    </source>
</evidence>
<keyword evidence="6 9" id="KW-0472">Membrane</keyword>
<dbReference type="GO" id="GO:0004995">
    <property type="term" value="F:tachykinin receptor activity"/>
    <property type="evidence" value="ECO:0007669"/>
    <property type="project" value="InterPro"/>
</dbReference>
<dbReference type="PANTHER" id="PTHR46925">
    <property type="entry name" value="G-PROTEIN COUPLED RECEPTOR TKR-1-RELATED"/>
    <property type="match status" value="1"/>
</dbReference>
<feature type="transmembrane region" description="Helical" evidence="9">
    <location>
        <begin position="145"/>
        <end position="164"/>
    </location>
</feature>
<dbReference type="CDD" id="cd15390">
    <property type="entry name" value="7tmA_TACR"/>
    <property type="match status" value="1"/>
</dbReference>
<organism evidence="11 12">
    <name type="scientific">Paralvinella palmiformis</name>
    <dbReference type="NCBI Taxonomy" id="53620"/>
    <lineage>
        <taxon>Eukaryota</taxon>
        <taxon>Metazoa</taxon>
        <taxon>Spiralia</taxon>
        <taxon>Lophotrochozoa</taxon>
        <taxon>Annelida</taxon>
        <taxon>Polychaeta</taxon>
        <taxon>Sedentaria</taxon>
        <taxon>Canalipalpata</taxon>
        <taxon>Terebellida</taxon>
        <taxon>Terebelliformia</taxon>
        <taxon>Alvinellidae</taxon>
        <taxon>Paralvinella</taxon>
    </lineage>
</organism>
<proteinExistence type="predicted"/>
<comment type="subcellular location">
    <subcellularLocation>
        <location evidence="1">Cell membrane</location>
        <topology evidence="1">Multi-pass membrane protein</topology>
    </subcellularLocation>
</comment>
<keyword evidence="12" id="KW-1185">Reference proteome</keyword>
<reference evidence="11" key="1">
    <citation type="journal article" date="2023" name="Mol. Biol. Evol.">
        <title>Third-Generation Sequencing Reveals the Adaptive Role of the Epigenome in Three Deep-Sea Polychaetes.</title>
        <authorList>
            <person name="Perez M."/>
            <person name="Aroh O."/>
            <person name="Sun Y."/>
            <person name="Lan Y."/>
            <person name="Juniper S.K."/>
            <person name="Young C.R."/>
            <person name="Angers B."/>
            <person name="Qian P.Y."/>
        </authorList>
    </citation>
    <scope>NUCLEOTIDE SEQUENCE</scope>
    <source>
        <strain evidence="11">P08H-3</strain>
    </source>
</reference>
<keyword evidence="2" id="KW-1003">Cell membrane</keyword>
<dbReference type="InterPro" id="IPR001681">
    <property type="entry name" value="Neurokn_rcpt"/>
</dbReference>
<keyword evidence="3 9" id="KW-0812">Transmembrane</keyword>
<evidence type="ECO:0000256" key="5">
    <source>
        <dbReference type="ARBA" id="ARBA00023040"/>
    </source>
</evidence>
<sequence>MEHTDGPMTGFRSDNGTGILPAICYQNATITDRNIAELCSINRCQNSSCNDTSENLLPNGNPFILVWYQQLIYIVFFVSMVIVAAGGNLIVIWIVLAHKRMRTVTNYFLVNLAIADALISILNTLFNFVYMLHSHWPFGRGYCKFSTFIANCTIAASVFTFMAVSIDRYMAIIHPLKPRIGARTVLGVVAVIWMASILVAFPYLLFSEIHTWQYRDGSYRTVCYMNWPDGVYSTTDFAYNIFYMLVTYFAPLVALGVTYIRVGIELWGSQTIGERTTGQVENVKSKRRVVKMLIVVVIIFGVCWLPQHVYFLVTNQHQDINNYAYSQHIYLAIYWLAMSNSMYNPIIYCWMNARFRRGFKWVFRWLPCVKIQPGDITGIKSTTTGRISGMDTTKYGGYERNGSMMQTCIETLDDQTISSSTAMMPHRTLQTHRLREDAL</sequence>
<accession>A0AAD9JFK0</accession>
<feature type="transmembrane region" description="Helical" evidence="9">
    <location>
        <begin position="237"/>
        <end position="260"/>
    </location>
</feature>
<keyword evidence="7" id="KW-0675">Receptor</keyword>
<keyword evidence="8" id="KW-0807">Transducer</keyword>
<feature type="transmembrane region" description="Helical" evidence="9">
    <location>
        <begin position="185"/>
        <end position="206"/>
    </location>
</feature>
<dbReference type="InterPro" id="IPR000276">
    <property type="entry name" value="GPCR_Rhodpsn"/>
</dbReference>
<evidence type="ECO:0000256" key="3">
    <source>
        <dbReference type="ARBA" id="ARBA00022692"/>
    </source>
</evidence>
<dbReference type="SMART" id="SM01381">
    <property type="entry name" value="7TM_GPCR_Srsx"/>
    <property type="match status" value="1"/>
</dbReference>
<dbReference type="AlphaFoldDB" id="A0AAD9JFK0"/>
<dbReference type="SUPFAM" id="SSF81321">
    <property type="entry name" value="Family A G protein-coupled receptor-like"/>
    <property type="match status" value="1"/>
</dbReference>
<protein>
    <recommendedName>
        <fullName evidence="10">G-protein coupled receptors family 1 profile domain-containing protein</fullName>
    </recommendedName>
</protein>
<dbReference type="FunFam" id="1.20.1070.10:FF:000291">
    <property type="entry name" value="Predicted protein"/>
    <property type="match status" value="1"/>
</dbReference>
<dbReference type="GO" id="GO:0005886">
    <property type="term" value="C:plasma membrane"/>
    <property type="evidence" value="ECO:0007669"/>
    <property type="project" value="UniProtKB-SubCell"/>
</dbReference>
<evidence type="ECO:0000256" key="8">
    <source>
        <dbReference type="ARBA" id="ARBA00023224"/>
    </source>
</evidence>
<feature type="transmembrane region" description="Helical" evidence="9">
    <location>
        <begin position="71"/>
        <end position="96"/>
    </location>
</feature>
<feature type="transmembrane region" description="Helical" evidence="9">
    <location>
        <begin position="289"/>
        <end position="309"/>
    </location>
</feature>
<name>A0AAD9JFK0_9ANNE</name>
<keyword evidence="4 9" id="KW-1133">Transmembrane helix</keyword>
<evidence type="ECO:0000256" key="1">
    <source>
        <dbReference type="ARBA" id="ARBA00004651"/>
    </source>
</evidence>
<dbReference type="PRINTS" id="PR00244">
    <property type="entry name" value="NEUROKININR"/>
</dbReference>
<dbReference type="Proteomes" id="UP001208570">
    <property type="component" value="Unassembled WGS sequence"/>
</dbReference>
<feature type="transmembrane region" description="Helical" evidence="9">
    <location>
        <begin position="108"/>
        <end position="133"/>
    </location>
</feature>
<dbReference type="InterPro" id="IPR017452">
    <property type="entry name" value="GPCR_Rhodpsn_7TM"/>
</dbReference>
<comment type="caution">
    <text evidence="11">The sequence shown here is derived from an EMBL/GenBank/DDBJ whole genome shotgun (WGS) entry which is preliminary data.</text>
</comment>
<dbReference type="PRINTS" id="PR00237">
    <property type="entry name" value="GPCRRHODOPSN"/>
</dbReference>
<evidence type="ECO:0000259" key="10">
    <source>
        <dbReference type="PROSITE" id="PS50262"/>
    </source>
</evidence>
<dbReference type="EMBL" id="JAODUP010000336">
    <property type="protein sequence ID" value="KAK2152223.1"/>
    <property type="molecule type" value="Genomic_DNA"/>
</dbReference>
<dbReference type="PROSITE" id="PS50262">
    <property type="entry name" value="G_PROTEIN_RECEP_F1_2"/>
    <property type="match status" value="1"/>
</dbReference>
<evidence type="ECO:0000313" key="12">
    <source>
        <dbReference type="Proteomes" id="UP001208570"/>
    </source>
</evidence>
<keyword evidence="5" id="KW-0297">G-protein coupled receptor</keyword>
<dbReference type="Pfam" id="PF00001">
    <property type="entry name" value="7tm_1"/>
    <property type="match status" value="1"/>
</dbReference>
<evidence type="ECO:0000256" key="7">
    <source>
        <dbReference type="ARBA" id="ARBA00023170"/>
    </source>
</evidence>
<feature type="domain" description="G-protein coupled receptors family 1 profile" evidence="10">
    <location>
        <begin position="87"/>
        <end position="348"/>
    </location>
</feature>
<feature type="transmembrane region" description="Helical" evidence="9">
    <location>
        <begin position="329"/>
        <end position="351"/>
    </location>
</feature>
<evidence type="ECO:0000256" key="2">
    <source>
        <dbReference type="ARBA" id="ARBA00022475"/>
    </source>
</evidence>
<dbReference type="PANTHER" id="PTHR46925:SF2">
    <property type="entry name" value="G-PROTEIN COUPLED RECEPTOR TKR-1-RELATED"/>
    <property type="match status" value="1"/>
</dbReference>